<reference evidence="4" key="1">
    <citation type="submission" date="2020-03" db="EMBL/GenBank/DDBJ databases">
        <title>Ferranicluibacter endophyticum gen. nov., sp. nov., a new genus isolated from Rubus ulmifolius Schott. stem.</title>
        <authorList>
            <person name="Roca-Couso R."/>
            <person name="Flores-Felix J.D."/>
            <person name="Igual J.M."/>
            <person name="Rivas R."/>
        </authorList>
    </citation>
    <scope>NUCLEOTIDE SEQUENCE</scope>
    <source>
        <strain evidence="4">CRRU44</strain>
    </source>
</reference>
<dbReference type="Pfam" id="PF03713">
    <property type="entry name" value="DUF305"/>
    <property type="match status" value="1"/>
</dbReference>
<gene>
    <name evidence="4" type="ORF">G8E10_00235</name>
</gene>
<feature type="region of interest" description="Disordered" evidence="1">
    <location>
        <begin position="28"/>
        <end position="53"/>
    </location>
</feature>
<keyword evidence="5" id="KW-1185">Reference proteome</keyword>
<dbReference type="RefSeq" id="WP_167125887.1">
    <property type="nucleotide sequence ID" value="NZ_JAANCM010000001.1"/>
</dbReference>
<organism evidence="4 5">
    <name type="scientific">Ferranicluibacter rubi</name>
    <dbReference type="NCBI Taxonomy" id="2715133"/>
    <lineage>
        <taxon>Bacteria</taxon>
        <taxon>Pseudomonadati</taxon>
        <taxon>Pseudomonadota</taxon>
        <taxon>Alphaproteobacteria</taxon>
        <taxon>Hyphomicrobiales</taxon>
        <taxon>Rhizobiaceae</taxon>
        <taxon>Ferranicluibacter</taxon>
    </lineage>
</organism>
<evidence type="ECO:0000256" key="2">
    <source>
        <dbReference type="SAM" id="SignalP"/>
    </source>
</evidence>
<accession>A0AA44C8X0</accession>
<dbReference type="PANTHER" id="PTHR36933">
    <property type="entry name" value="SLL0788 PROTEIN"/>
    <property type="match status" value="1"/>
</dbReference>
<feature type="signal peptide" evidence="2">
    <location>
        <begin position="1"/>
        <end position="24"/>
    </location>
</feature>
<feature type="compositionally biased region" description="Basic and acidic residues" evidence="1">
    <location>
        <begin position="29"/>
        <end position="48"/>
    </location>
</feature>
<dbReference type="AlphaFoldDB" id="A0AA44C8X0"/>
<evidence type="ECO:0000313" key="4">
    <source>
        <dbReference type="EMBL" id="NHT74178.1"/>
    </source>
</evidence>
<evidence type="ECO:0000256" key="1">
    <source>
        <dbReference type="SAM" id="MobiDB-lite"/>
    </source>
</evidence>
<feature type="domain" description="DUF305" evidence="3">
    <location>
        <begin position="40"/>
        <end position="127"/>
    </location>
</feature>
<keyword evidence="2" id="KW-0732">Signal</keyword>
<evidence type="ECO:0000313" key="5">
    <source>
        <dbReference type="Proteomes" id="UP001155840"/>
    </source>
</evidence>
<name>A0AA44C8X0_9HYPH</name>
<sequence>MFRQQAVCAATIALLSLLAPFAVAQDAPKPMDHSQMNHESMTKPEGDKGPSSQAFAKANARMHEGMAITYTGKADVDFAKGMIAHHQGAIDMAKVELEFGTDPNLRALAQEVIAAQETEITRMKDWLAKNGG</sequence>
<protein>
    <submittedName>
        <fullName evidence="4">DUF305 domain-containing protein</fullName>
    </submittedName>
</protein>
<proteinExistence type="predicted"/>
<dbReference type="InterPro" id="IPR005183">
    <property type="entry name" value="DUF305_CopM-like"/>
</dbReference>
<dbReference type="Gene3D" id="1.20.1260.10">
    <property type="match status" value="1"/>
</dbReference>
<dbReference type="EMBL" id="JAANCM010000001">
    <property type="protein sequence ID" value="NHT74178.1"/>
    <property type="molecule type" value="Genomic_DNA"/>
</dbReference>
<evidence type="ECO:0000259" key="3">
    <source>
        <dbReference type="Pfam" id="PF03713"/>
    </source>
</evidence>
<dbReference type="InterPro" id="IPR012347">
    <property type="entry name" value="Ferritin-like"/>
</dbReference>
<comment type="caution">
    <text evidence="4">The sequence shown here is derived from an EMBL/GenBank/DDBJ whole genome shotgun (WGS) entry which is preliminary data.</text>
</comment>
<dbReference type="PANTHER" id="PTHR36933:SF1">
    <property type="entry name" value="SLL0788 PROTEIN"/>
    <property type="match status" value="1"/>
</dbReference>
<feature type="chain" id="PRO_5041203777" evidence="2">
    <location>
        <begin position="25"/>
        <end position="132"/>
    </location>
</feature>
<dbReference type="Proteomes" id="UP001155840">
    <property type="component" value="Unassembled WGS sequence"/>
</dbReference>